<evidence type="ECO:0000256" key="1">
    <source>
        <dbReference type="ARBA" id="ARBA00005525"/>
    </source>
</evidence>
<sequence>MSSTNTEDFDPKNPPPASSDKEMMDPAFITRSLGSLTKLEPAMALSAASRDDATKIIILQVLFLAGATLTAIRNSPILASYPSPTHGLAGVIGCGLIGSAVVDAMLDAGLPAASIMIASRDDQKVDKYAKLGCVRCDDAELVQTCKVIVVCVAPQHLRGLGSQIRKVGARNCVVLSTVAGVSSIKISKMLGISRVIRTFVDLVQLPVEWGQDGPPSELICPVTLTVSAKNFVAEKGVLQYSQASIESLCVDMGLRKRDSSYEATFAIVGDGEIGGGGSPVKKKKGGDDDEKKGEDGEDDDHPLHELHGFLKYWKDVISKGFFEIFAEEILAKDLPAFSDSEGNEG</sequence>
<comment type="caution">
    <text evidence="5">The sequence shown here is derived from an EMBL/GenBank/DDBJ whole genome shotgun (WGS) entry which is preliminary data.</text>
</comment>
<dbReference type="GO" id="GO:0004735">
    <property type="term" value="F:pyrroline-5-carboxylate reductase activity"/>
    <property type="evidence" value="ECO:0007669"/>
    <property type="project" value="TreeGrafter"/>
</dbReference>
<evidence type="ECO:0000256" key="2">
    <source>
        <dbReference type="ARBA" id="ARBA00023002"/>
    </source>
</evidence>
<dbReference type="GO" id="GO:0055129">
    <property type="term" value="P:L-proline biosynthetic process"/>
    <property type="evidence" value="ECO:0007669"/>
    <property type="project" value="TreeGrafter"/>
</dbReference>
<gene>
    <name evidence="5" type="ORF">TrVE_jg890</name>
</gene>
<proteinExistence type="inferred from homology"/>
<dbReference type="EMBL" id="BRXX01000122">
    <property type="protein sequence ID" value="GMH92005.1"/>
    <property type="molecule type" value="Genomic_DNA"/>
</dbReference>
<dbReference type="InterPro" id="IPR036291">
    <property type="entry name" value="NAD(P)-bd_dom_sf"/>
</dbReference>
<evidence type="ECO:0000256" key="3">
    <source>
        <dbReference type="SAM" id="MobiDB-lite"/>
    </source>
</evidence>
<dbReference type="InterPro" id="IPR028939">
    <property type="entry name" value="P5C_Rdtase_cat_N"/>
</dbReference>
<reference evidence="6" key="1">
    <citation type="journal article" date="2023" name="Commun. Biol.">
        <title>Genome analysis of Parmales, the sister group of diatoms, reveals the evolutionary specialization of diatoms from phago-mixotrophs to photoautotrophs.</title>
        <authorList>
            <person name="Ban H."/>
            <person name="Sato S."/>
            <person name="Yoshikawa S."/>
            <person name="Yamada K."/>
            <person name="Nakamura Y."/>
            <person name="Ichinomiya M."/>
            <person name="Sato N."/>
            <person name="Blanc-Mathieu R."/>
            <person name="Endo H."/>
            <person name="Kuwata A."/>
            <person name="Ogata H."/>
        </authorList>
    </citation>
    <scope>NUCLEOTIDE SEQUENCE [LARGE SCALE GENOMIC DNA]</scope>
    <source>
        <strain evidence="6">NIES 3699</strain>
    </source>
</reference>
<evidence type="ECO:0000313" key="5">
    <source>
        <dbReference type="EMBL" id="GMH92005.1"/>
    </source>
</evidence>
<comment type="similarity">
    <text evidence="1">Belongs to the pyrroline-5-carboxylate reductase family.</text>
</comment>
<dbReference type="SUPFAM" id="SSF51735">
    <property type="entry name" value="NAD(P)-binding Rossmann-fold domains"/>
    <property type="match status" value="1"/>
</dbReference>
<feature type="region of interest" description="Disordered" evidence="3">
    <location>
        <begin position="1"/>
        <end position="24"/>
    </location>
</feature>
<dbReference type="Gene3D" id="3.40.50.720">
    <property type="entry name" value="NAD(P)-binding Rossmann-like Domain"/>
    <property type="match status" value="1"/>
</dbReference>
<feature type="domain" description="Pyrroline-5-carboxylate reductase catalytic N-terminal" evidence="4">
    <location>
        <begin position="90"/>
        <end position="180"/>
    </location>
</feature>
<keyword evidence="6" id="KW-1185">Reference proteome</keyword>
<dbReference type="Proteomes" id="UP001165160">
    <property type="component" value="Unassembled WGS sequence"/>
</dbReference>
<keyword evidence="2" id="KW-0560">Oxidoreductase</keyword>
<evidence type="ECO:0000313" key="6">
    <source>
        <dbReference type="Proteomes" id="UP001165160"/>
    </source>
</evidence>
<organism evidence="5 6">
    <name type="scientific">Triparma verrucosa</name>
    <dbReference type="NCBI Taxonomy" id="1606542"/>
    <lineage>
        <taxon>Eukaryota</taxon>
        <taxon>Sar</taxon>
        <taxon>Stramenopiles</taxon>
        <taxon>Ochrophyta</taxon>
        <taxon>Bolidophyceae</taxon>
        <taxon>Parmales</taxon>
        <taxon>Triparmaceae</taxon>
        <taxon>Triparma</taxon>
    </lineage>
</organism>
<accession>A0A9W7BT74</accession>
<dbReference type="AlphaFoldDB" id="A0A9W7BT74"/>
<evidence type="ECO:0000259" key="4">
    <source>
        <dbReference type="Pfam" id="PF03807"/>
    </source>
</evidence>
<name>A0A9W7BT74_9STRA</name>
<dbReference type="PANTHER" id="PTHR11645">
    <property type="entry name" value="PYRROLINE-5-CARBOXYLATE REDUCTASE"/>
    <property type="match status" value="1"/>
</dbReference>
<dbReference type="Pfam" id="PF03807">
    <property type="entry name" value="F420_oxidored"/>
    <property type="match status" value="1"/>
</dbReference>
<dbReference type="PANTHER" id="PTHR11645:SF0">
    <property type="entry name" value="PYRROLINE-5-CARBOXYLATE REDUCTASE 3"/>
    <property type="match status" value="1"/>
</dbReference>
<feature type="region of interest" description="Disordered" evidence="3">
    <location>
        <begin position="276"/>
        <end position="301"/>
    </location>
</feature>
<feature type="compositionally biased region" description="Basic and acidic residues" evidence="3">
    <location>
        <begin position="285"/>
        <end position="294"/>
    </location>
</feature>
<protein>
    <recommendedName>
        <fullName evidence="4">Pyrroline-5-carboxylate reductase catalytic N-terminal domain-containing protein</fullName>
    </recommendedName>
</protein>